<reference evidence="5 7" key="1">
    <citation type="journal article" date="2015" name="Genome Announc.">
        <title>Complete Genome Sequences for Two Strains of a Novel Fastidious, Partially Acid-Fast, Gram-Positive Corynebacterineae Bacterium, Derived from Human Clinical Samples.</title>
        <authorList>
            <person name="Nicholson A.C."/>
            <person name="Bell M."/>
            <person name="Humrighouse B.W."/>
            <person name="McQuiston J.R."/>
        </authorList>
    </citation>
    <scope>NUCLEOTIDE SEQUENCE [LARGE SCALE GENOMIC DNA]</scope>
    <source>
        <strain evidence="5 7">X1698</strain>
    </source>
</reference>
<evidence type="ECO:0000259" key="4">
    <source>
        <dbReference type="Pfam" id="PF13439"/>
    </source>
</evidence>
<reference evidence="6 8" key="3">
    <citation type="submission" date="2019-04" db="EMBL/GenBank/DDBJ databases">
        <authorList>
            <person name="Seth-Smith MB H."/>
            <person name="Seth-Smith H."/>
        </authorList>
    </citation>
    <scope>NUCLEOTIDE SEQUENCE [LARGE SCALE GENOMIC DNA]</scope>
    <source>
        <strain evidence="6">USB-603019</strain>
    </source>
</reference>
<dbReference type="GO" id="GO:1901137">
    <property type="term" value="P:carbohydrate derivative biosynthetic process"/>
    <property type="evidence" value="ECO:0007669"/>
    <property type="project" value="UniProtKB-ARBA"/>
</dbReference>
<dbReference type="EMBL" id="CP012390">
    <property type="protein sequence ID" value="ALE18723.1"/>
    <property type="molecule type" value="Genomic_DNA"/>
</dbReference>
<dbReference type="InterPro" id="IPR001296">
    <property type="entry name" value="Glyco_trans_1"/>
</dbReference>
<dbReference type="GO" id="GO:1903509">
    <property type="term" value="P:liposaccharide metabolic process"/>
    <property type="evidence" value="ECO:0007669"/>
    <property type="project" value="UniProtKB-ARBA"/>
</dbReference>
<keyword evidence="2 6" id="KW-0808">Transferase</keyword>
<dbReference type="Pfam" id="PF00534">
    <property type="entry name" value="Glycos_transf_1"/>
    <property type="match status" value="1"/>
</dbReference>
<evidence type="ECO:0000313" key="6">
    <source>
        <dbReference type="EMBL" id="VHO00154.1"/>
    </source>
</evidence>
<evidence type="ECO:0000256" key="2">
    <source>
        <dbReference type="ARBA" id="ARBA00022679"/>
    </source>
</evidence>
<dbReference type="PATRIC" id="fig|1528099.3.peg.509"/>
<evidence type="ECO:0000256" key="1">
    <source>
        <dbReference type="ARBA" id="ARBA00022676"/>
    </source>
</evidence>
<dbReference type="KEGG" id="cbq:AL705_02505"/>
<sequence length="414" mass="47103">MRSSGRRPLTIVFVTDMFDVEKNGIVTSARRMCAQLRSQGHTVRVVSAGTKNIAASGDEDSTKAHVRQLGDDVDDDLEDRYVVRELHIPVVNRFAKKQSFVFGTPKISTLREAFEDADVVHFFMPMMLEQVGVRVAKRMGLPVTAAFHIQPENITYNISPRLQGVDWAANRVYKVLYEIFYDSFPFIHCPTEFIKEQLVANGYDKHAELVVISNGVGDRFHPPVPDRRVFPLYKGTFDILMVGRLSPEKNQKVLIRAVQLSRYAEYIRIFFAGGGADRKMLQSMGSVLPHPPSIHYYSQDELLKLMHSCDLYVHTASVEIEAISCLEAVATGLVPLIANSPKSATRQFALDERSLFINNDPRDLARQIDYWIEHPVQRIQMSKVYAESANDYRMAECGRKMEEMLYAAVEQHQR</sequence>
<reference evidence="5" key="2">
    <citation type="journal article" date="2016" name="Int. J. Syst. Evol. Microbiol.">
        <title>Lawsonella clevelandensis gen. nov., sp. nov., a new member of the suborder Corynebacterineae isolated from human abscesses.</title>
        <authorList>
            <person name="Bell M.E."/>
            <person name="Bernard K.A."/>
            <person name="Harrington S.M."/>
            <person name="Patel N.B."/>
            <person name="Tucker T.A."/>
            <person name="Metcalfe M.G."/>
            <person name="McQuiston J.R."/>
        </authorList>
    </citation>
    <scope>NUCLEOTIDE SEQUENCE</scope>
    <source>
        <strain evidence="5">X1698</strain>
    </source>
</reference>
<dbReference type="STRING" id="1528099.AL705_02505"/>
<dbReference type="GO" id="GO:0016757">
    <property type="term" value="F:glycosyltransferase activity"/>
    <property type="evidence" value="ECO:0007669"/>
    <property type="project" value="UniProtKB-KW"/>
</dbReference>
<feature type="domain" description="Glycosyltransferase subfamily 4-like N-terminal" evidence="4">
    <location>
        <begin position="23"/>
        <end position="216"/>
    </location>
</feature>
<dbReference type="Pfam" id="PF13439">
    <property type="entry name" value="Glyco_transf_4"/>
    <property type="match status" value="1"/>
</dbReference>
<proteinExistence type="predicted"/>
<dbReference type="Proteomes" id="UP000324288">
    <property type="component" value="Chromosome"/>
</dbReference>
<dbReference type="SUPFAM" id="SSF53756">
    <property type="entry name" value="UDP-Glycosyltransferase/glycogen phosphorylase"/>
    <property type="match status" value="1"/>
</dbReference>
<keyword evidence="1 6" id="KW-0328">Glycosyltransferase</keyword>
<evidence type="ECO:0000259" key="3">
    <source>
        <dbReference type="Pfam" id="PF00534"/>
    </source>
</evidence>
<accession>A0A0M4MZA3</accession>
<feature type="domain" description="Glycosyl transferase family 1" evidence="3">
    <location>
        <begin position="227"/>
        <end position="382"/>
    </location>
</feature>
<keyword evidence="8" id="KW-1185">Reference proteome</keyword>
<gene>
    <name evidence="6" type="primary">mgtA</name>
    <name evidence="5" type="ORF">AL705_02505</name>
    <name evidence="6" type="ORF">LC603019_00518</name>
</gene>
<dbReference type="Gene3D" id="3.40.50.2000">
    <property type="entry name" value="Glycogen Phosphorylase B"/>
    <property type="match status" value="2"/>
</dbReference>
<name>A0A0M4MZA3_9ACTN</name>
<dbReference type="PANTHER" id="PTHR45947">
    <property type="entry name" value="SULFOQUINOVOSYL TRANSFERASE SQD2"/>
    <property type="match status" value="1"/>
</dbReference>
<dbReference type="InterPro" id="IPR028098">
    <property type="entry name" value="Glyco_trans_4-like_N"/>
</dbReference>
<dbReference type="AlphaFoldDB" id="A0A0M4MZA3"/>
<protein>
    <submittedName>
        <fullName evidence="6">GDP-mannose-dependent alpha-mannosyltransferase</fullName>
    </submittedName>
</protein>
<organism evidence="5 7">
    <name type="scientific">Lawsonella clevelandensis</name>
    <dbReference type="NCBI Taxonomy" id="1528099"/>
    <lineage>
        <taxon>Bacteria</taxon>
        <taxon>Bacillati</taxon>
        <taxon>Actinomycetota</taxon>
        <taxon>Actinomycetes</taxon>
        <taxon>Mycobacteriales</taxon>
        <taxon>Lawsonellaceae</taxon>
        <taxon>Lawsonella</taxon>
    </lineage>
</organism>
<dbReference type="InterPro" id="IPR050194">
    <property type="entry name" value="Glycosyltransferase_grp1"/>
</dbReference>
<evidence type="ECO:0000313" key="5">
    <source>
        <dbReference type="EMBL" id="ALE18723.1"/>
    </source>
</evidence>
<evidence type="ECO:0000313" key="7">
    <source>
        <dbReference type="Proteomes" id="UP000068137"/>
    </source>
</evidence>
<dbReference type="Proteomes" id="UP000068137">
    <property type="component" value="Chromosome"/>
</dbReference>
<evidence type="ECO:0000313" key="8">
    <source>
        <dbReference type="Proteomes" id="UP000324288"/>
    </source>
</evidence>
<dbReference type="PANTHER" id="PTHR45947:SF3">
    <property type="entry name" value="SULFOQUINOVOSYL TRANSFERASE SQD2"/>
    <property type="match status" value="1"/>
</dbReference>
<dbReference type="EMBL" id="LR584267">
    <property type="protein sequence ID" value="VHO00154.1"/>
    <property type="molecule type" value="Genomic_DNA"/>
</dbReference>